<accession>A0ACB8UAL1</accession>
<name>A0ACB8UAL1_9APHY</name>
<sequence>MATDAGRTADLTKRLQQREDFIRESWIRTMEARIVQDNLQKCYRYEGVNNLENCKQLAQRYAQMLKDNRLQGYKHIDI</sequence>
<comment type="caution">
    <text evidence="1">The sequence shown here is derived from an EMBL/GenBank/DDBJ whole genome shotgun (WGS) entry which is preliminary data.</text>
</comment>
<keyword evidence="2" id="KW-1185">Reference proteome</keyword>
<reference evidence="1" key="1">
    <citation type="journal article" date="2021" name="Environ. Microbiol.">
        <title>Gene family expansions and transcriptome signatures uncover fungal adaptations to wood decay.</title>
        <authorList>
            <person name="Hage H."/>
            <person name="Miyauchi S."/>
            <person name="Viragh M."/>
            <person name="Drula E."/>
            <person name="Min B."/>
            <person name="Chaduli D."/>
            <person name="Navarro D."/>
            <person name="Favel A."/>
            <person name="Norest M."/>
            <person name="Lesage-Meessen L."/>
            <person name="Balint B."/>
            <person name="Merenyi Z."/>
            <person name="de Eugenio L."/>
            <person name="Morin E."/>
            <person name="Martinez A.T."/>
            <person name="Baldrian P."/>
            <person name="Stursova M."/>
            <person name="Martinez M.J."/>
            <person name="Novotny C."/>
            <person name="Magnuson J.K."/>
            <person name="Spatafora J.W."/>
            <person name="Maurice S."/>
            <person name="Pangilinan J."/>
            <person name="Andreopoulos W."/>
            <person name="LaButti K."/>
            <person name="Hundley H."/>
            <person name="Na H."/>
            <person name="Kuo A."/>
            <person name="Barry K."/>
            <person name="Lipzen A."/>
            <person name="Henrissat B."/>
            <person name="Riley R."/>
            <person name="Ahrendt S."/>
            <person name="Nagy L.G."/>
            <person name="Grigoriev I.V."/>
            <person name="Martin F."/>
            <person name="Rosso M.N."/>
        </authorList>
    </citation>
    <scope>NUCLEOTIDE SEQUENCE</scope>
    <source>
        <strain evidence="1">CBS 384.51</strain>
    </source>
</reference>
<protein>
    <submittedName>
        <fullName evidence="1">NADH-ubiquinone oxidoreductase 12 kDa subunit</fullName>
    </submittedName>
</protein>
<evidence type="ECO:0000313" key="2">
    <source>
        <dbReference type="Proteomes" id="UP001055072"/>
    </source>
</evidence>
<proteinExistence type="predicted"/>
<dbReference type="EMBL" id="MU274906">
    <property type="protein sequence ID" value="KAI0091353.1"/>
    <property type="molecule type" value="Genomic_DNA"/>
</dbReference>
<dbReference type="Proteomes" id="UP001055072">
    <property type="component" value="Unassembled WGS sequence"/>
</dbReference>
<organism evidence="1 2">
    <name type="scientific">Irpex rosettiformis</name>
    <dbReference type="NCBI Taxonomy" id="378272"/>
    <lineage>
        <taxon>Eukaryota</taxon>
        <taxon>Fungi</taxon>
        <taxon>Dikarya</taxon>
        <taxon>Basidiomycota</taxon>
        <taxon>Agaricomycotina</taxon>
        <taxon>Agaricomycetes</taxon>
        <taxon>Polyporales</taxon>
        <taxon>Irpicaceae</taxon>
        <taxon>Irpex</taxon>
    </lineage>
</organism>
<evidence type="ECO:0000313" key="1">
    <source>
        <dbReference type="EMBL" id="KAI0091353.1"/>
    </source>
</evidence>
<gene>
    <name evidence="1" type="ORF">BDY19DRAFT_991912</name>
</gene>